<dbReference type="Proteomes" id="UP000184452">
    <property type="component" value="Unassembled WGS sequence"/>
</dbReference>
<name>A0A1M6GG62_9ACTN</name>
<accession>A0A1M6GG62</accession>
<dbReference type="NCBIfam" id="TIGR02258">
    <property type="entry name" value="2_5_ligase"/>
    <property type="match status" value="1"/>
</dbReference>
<dbReference type="InterPro" id="IPR004175">
    <property type="entry name" value="RNA_CPDase"/>
</dbReference>
<proteinExistence type="inferred from homology"/>
<feature type="short sequence motif" description="HXTX 1" evidence="2">
    <location>
        <begin position="144"/>
        <end position="147"/>
    </location>
</feature>
<dbReference type="GO" id="GO:0008664">
    <property type="term" value="F:RNA 2',3'-cyclic 3'-phosphodiesterase activity"/>
    <property type="evidence" value="ECO:0007669"/>
    <property type="project" value="UniProtKB-EC"/>
</dbReference>
<sequence length="301" mass="31615">MSGGRDPIPLVSGPLTAKPAGDAVPVAANITDRAARRTRGSRPAPRSAATGGPPVRAEANDAPGRDEEHTGGHRHAGPPSPGEPGRERDPPTLPGPAAGCEDAPMRLFAALAPPPEVVDAVRDAREPGPGRRPDLHWTPPAEWHLTLVFLGEVPDDLLPVLTGVLDGAVGGHAPFDLTAEGWGVFPGPHRDRSSVLWAGVGGDTGALARLAADLRAAASAVGLPVEDRAYVPHLTVARSRPPRDLDGLLTELGSGPRAPWPVRDVHLVESRPEREDRYTTVRTWALGWRTDPGPPPERSTA</sequence>
<feature type="region of interest" description="Disordered" evidence="3">
    <location>
        <begin position="1"/>
        <end position="101"/>
    </location>
</feature>
<dbReference type="SUPFAM" id="SSF55144">
    <property type="entry name" value="LigT-like"/>
    <property type="match status" value="1"/>
</dbReference>
<keyword evidence="4" id="KW-0436">Ligase</keyword>
<reference evidence="4 5" key="1">
    <citation type="submission" date="2016-11" db="EMBL/GenBank/DDBJ databases">
        <authorList>
            <person name="Jaros S."/>
            <person name="Januszkiewicz K."/>
            <person name="Wedrychowicz H."/>
        </authorList>
    </citation>
    <scope>NUCLEOTIDE SEQUENCE [LARGE SCALE GENOMIC DNA]</scope>
    <source>
        <strain evidence="4 5">CGMCC 4.5723</strain>
    </source>
</reference>
<comment type="similarity">
    <text evidence="2">Belongs to the 2H phosphoesterase superfamily. ThpR family.</text>
</comment>
<evidence type="ECO:0000313" key="4">
    <source>
        <dbReference type="EMBL" id="SHJ08907.1"/>
    </source>
</evidence>
<evidence type="ECO:0000256" key="2">
    <source>
        <dbReference type="HAMAP-Rule" id="MF_01940"/>
    </source>
</evidence>
<feature type="short sequence motif" description="HXTX 2" evidence="2">
    <location>
        <begin position="233"/>
        <end position="236"/>
    </location>
</feature>
<evidence type="ECO:0000256" key="1">
    <source>
        <dbReference type="ARBA" id="ARBA00022801"/>
    </source>
</evidence>
<gene>
    <name evidence="4" type="ORF">SAMN05421803_103401</name>
</gene>
<dbReference type="GO" id="GO:0004113">
    <property type="term" value="F:2',3'-cyclic-nucleotide 3'-phosphodiesterase activity"/>
    <property type="evidence" value="ECO:0007669"/>
    <property type="project" value="InterPro"/>
</dbReference>
<keyword evidence="5" id="KW-1185">Reference proteome</keyword>
<comment type="function">
    <text evidence="2">Hydrolyzes RNA 2',3'-cyclic phosphodiester to an RNA 2'-phosphomonoester.</text>
</comment>
<evidence type="ECO:0000313" key="5">
    <source>
        <dbReference type="Proteomes" id="UP000184452"/>
    </source>
</evidence>
<dbReference type="HAMAP" id="MF_01940">
    <property type="entry name" value="RNA_CPDase"/>
    <property type="match status" value="1"/>
</dbReference>
<organism evidence="4 5">
    <name type="scientific">Nocardiopsis flavescens</name>
    <dbReference type="NCBI Taxonomy" id="758803"/>
    <lineage>
        <taxon>Bacteria</taxon>
        <taxon>Bacillati</taxon>
        <taxon>Actinomycetota</taxon>
        <taxon>Actinomycetes</taxon>
        <taxon>Streptosporangiales</taxon>
        <taxon>Nocardiopsidaceae</taxon>
        <taxon>Nocardiopsis</taxon>
    </lineage>
</organism>
<feature type="active site" description="Proton acceptor" evidence="2">
    <location>
        <position position="233"/>
    </location>
</feature>
<dbReference type="Pfam" id="PF13563">
    <property type="entry name" value="2_5_RNA_ligase2"/>
    <property type="match status" value="1"/>
</dbReference>
<feature type="active site" description="Proton donor" evidence="2">
    <location>
        <position position="144"/>
    </location>
</feature>
<dbReference type="InterPro" id="IPR009097">
    <property type="entry name" value="Cyclic_Pdiesterase"/>
</dbReference>
<dbReference type="AlphaFoldDB" id="A0A1M6GG62"/>
<dbReference type="PANTHER" id="PTHR35561">
    <property type="entry name" value="RNA 2',3'-CYCLIC PHOSPHODIESTERASE"/>
    <property type="match status" value="1"/>
</dbReference>
<dbReference type="GO" id="GO:0016874">
    <property type="term" value="F:ligase activity"/>
    <property type="evidence" value="ECO:0007669"/>
    <property type="project" value="UniProtKB-KW"/>
</dbReference>
<comment type="catalytic activity">
    <reaction evidence="2">
        <text>a 3'-end 2',3'-cyclophospho-ribonucleotide-RNA + H2O = a 3'-end 2'-phospho-ribonucleotide-RNA + H(+)</text>
        <dbReference type="Rhea" id="RHEA:11828"/>
        <dbReference type="Rhea" id="RHEA-COMP:10464"/>
        <dbReference type="Rhea" id="RHEA-COMP:17353"/>
        <dbReference type="ChEBI" id="CHEBI:15377"/>
        <dbReference type="ChEBI" id="CHEBI:15378"/>
        <dbReference type="ChEBI" id="CHEBI:83064"/>
        <dbReference type="ChEBI" id="CHEBI:173113"/>
        <dbReference type="EC" id="3.1.4.58"/>
    </reaction>
</comment>
<dbReference type="EMBL" id="FQZK01000003">
    <property type="protein sequence ID" value="SHJ08907.1"/>
    <property type="molecule type" value="Genomic_DNA"/>
</dbReference>
<dbReference type="STRING" id="758803.SAMN05421803_103401"/>
<dbReference type="PANTHER" id="PTHR35561:SF1">
    <property type="entry name" value="RNA 2',3'-CYCLIC PHOSPHODIESTERASE"/>
    <property type="match status" value="1"/>
</dbReference>
<dbReference type="EC" id="3.1.4.58" evidence="2"/>
<keyword evidence="1 2" id="KW-0378">Hydrolase</keyword>
<protein>
    <recommendedName>
        <fullName evidence="2">RNA 2',3'-cyclic phosphodiesterase</fullName>
        <shortName evidence="2">RNA 2',3'-CPDase</shortName>
        <ecNumber evidence="2">3.1.4.58</ecNumber>
    </recommendedName>
</protein>
<evidence type="ECO:0000256" key="3">
    <source>
        <dbReference type="SAM" id="MobiDB-lite"/>
    </source>
</evidence>
<dbReference type="Gene3D" id="3.90.1140.10">
    <property type="entry name" value="Cyclic phosphodiesterase"/>
    <property type="match status" value="1"/>
</dbReference>